<feature type="region of interest" description="Disordered" evidence="1">
    <location>
        <begin position="547"/>
        <end position="580"/>
    </location>
</feature>
<dbReference type="InterPro" id="IPR011635">
    <property type="entry name" value="CARDB"/>
</dbReference>
<evidence type="ECO:0000259" key="3">
    <source>
        <dbReference type="Pfam" id="PF07705"/>
    </source>
</evidence>
<reference evidence="4 5" key="1">
    <citation type="journal article" date="2009" name="Genome Biol.">
        <title>Community-wide analysis of microbial genome sequence signatures.</title>
        <authorList>
            <person name="Dick G.J."/>
            <person name="Andersson A.F."/>
            <person name="Baker B.J."/>
            <person name="Simmons S.L."/>
            <person name="Thomas B.C."/>
            <person name="Yelton A.P."/>
            <person name="Banfield J.F."/>
        </authorList>
    </citation>
    <scope>NUCLEOTIDE SEQUENCE [LARGE SCALE GENOMIC DNA]</scope>
    <source>
        <strain evidence="4">ARMAN-2</strain>
    </source>
</reference>
<evidence type="ECO:0000313" key="4">
    <source>
        <dbReference type="EMBL" id="EET89930.1"/>
    </source>
</evidence>
<name>C7DH28_MICA2</name>
<dbReference type="EMBL" id="GG697240">
    <property type="protein sequence ID" value="EET89930.1"/>
    <property type="molecule type" value="Genomic_DNA"/>
</dbReference>
<evidence type="ECO:0000256" key="2">
    <source>
        <dbReference type="SAM" id="Phobius"/>
    </source>
</evidence>
<reference evidence="4 5" key="2">
    <citation type="journal article" date="2010" name="Proc. Natl. Acad. Sci. U.S.A.">
        <title>Enigmatic, ultrasmall, uncultivated Archaea.</title>
        <authorList>
            <person name="Baker B.J."/>
            <person name="Comolli L.R."/>
            <person name="Dick G.J."/>
            <person name="Hauser L.J."/>
            <person name="Hyatt D."/>
            <person name="Dill B.D."/>
            <person name="Land M.L."/>
            <person name="Verberkmoes N.C."/>
            <person name="Hettich R.L."/>
            <person name="Banfield J.F."/>
        </authorList>
    </citation>
    <scope>NUCLEOTIDE SEQUENCE [LARGE SCALE GENOMIC DNA]</scope>
    <source>
        <strain evidence="4">ARMAN-2</strain>
    </source>
</reference>
<evidence type="ECO:0000313" key="5">
    <source>
        <dbReference type="Proteomes" id="UP000332487"/>
    </source>
</evidence>
<evidence type="ECO:0000256" key="1">
    <source>
        <dbReference type="SAM" id="MobiDB-lite"/>
    </source>
</evidence>
<organism evidence="4 5">
    <name type="scientific">Candidatus Micrarchaeum acidiphilum ARMAN-2</name>
    <dbReference type="NCBI Taxonomy" id="425595"/>
    <lineage>
        <taxon>Archaea</taxon>
        <taxon>Candidatus Micrarchaeota</taxon>
        <taxon>Candidatus Micrarchaeia</taxon>
        <taxon>Candidatus Micrarchaeales</taxon>
        <taxon>Candidatus Micrarchaeaceae</taxon>
        <taxon>Candidatus Micrarchaeum</taxon>
    </lineage>
</organism>
<dbReference type="InterPro" id="IPR013783">
    <property type="entry name" value="Ig-like_fold"/>
</dbReference>
<dbReference type="Gene3D" id="2.60.40.10">
    <property type="entry name" value="Immunoglobulins"/>
    <property type="match status" value="2"/>
</dbReference>
<keyword evidence="5" id="KW-1185">Reference proteome</keyword>
<dbReference type="AlphaFoldDB" id="C7DH28"/>
<dbReference type="Pfam" id="PF07705">
    <property type="entry name" value="CARDB"/>
    <property type="match status" value="1"/>
</dbReference>
<keyword evidence="2" id="KW-1133">Transmembrane helix</keyword>
<sequence length="580" mass="60782">MSQKIRISMFSVAAVLLAVFMLQAAYAQPAGSTGGAPTGSGALSIQDLSVSPNYVVSGDNISLSFQLYNSYSSSLRNVNLDLEASNPLLNVSPSYTSLADSIGSGTYGGLGLDVYSYKIHVPSTLPEGVYTISVVATYETTVSDGLLSYDVPGESVMPIYIYVHGLPKLGINLAPSSQIEPNQNVQMQIAATNFGTGTAYNVTAVLENSTYFKPFGNKVFVLGNMEPGTPATADANVYVARNIVNGTQFINMTVSYQYDNGTHAESNVSVPVGVLLNSPDVIATVQSTEPSELYIGSNQSVQIAIQNVGSGLARNVSVSVLSGRGTIVGSSSRSFFISSLQPGQSATESVMVSSNESNPQNSSDIYAMIGYEGANYMGNYSKTVAIPLSLFPSAEFNVTAVRGSLTPGGTYLPVTYEIKNIGNEPAKEVSLSLQSIYPITPVSGTAYVESIMPGEAANVTFYVDVDPNGAQGSYPVTIYEQWRQPNGASSQQFSGSSSYYIKVGDAGASSSSGAGSNAGQQGAGQSAIGIVIAVVVILAIAAFVMRKRSSASRASAKRDSNEQQDEKRGEGRRRGVKQGS</sequence>
<accession>C7DH28</accession>
<feature type="transmembrane region" description="Helical" evidence="2">
    <location>
        <begin position="526"/>
        <end position="545"/>
    </location>
</feature>
<keyword evidence="2" id="KW-0812">Transmembrane</keyword>
<dbReference type="PANTHER" id="PTHR35902:SF3">
    <property type="entry name" value="NPCBM-ASSOCIATED, NEW3 DOMAIN OF ALPHA-GALACTOSIDASE"/>
    <property type="match status" value="1"/>
</dbReference>
<dbReference type="Proteomes" id="UP000332487">
    <property type="component" value="Unassembled WGS sequence"/>
</dbReference>
<feature type="compositionally biased region" description="Basic and acidic residues" evidence="1">
    <location>
        <begin position="556"/>
        <end position="573"/>
    </location>
</feature>
<keyword evidence="2" id="KW-0472">Membrane</keyword>
<proteinExistence type="predicted"/>
<gene>
    <name evidence="4" type="ORF">UNLARM2_0374</name>
</gene>
<protein>
    <submittedName>
        <fullName evidence="4">S-layer domain protein</fullName>
    </submittedName>
</protein>
<feature type="domain" description="CARDB" evidence="3">
    <location>
        <begin position="279"/>
        <end position="358"/>
    </location>
</feature>
<dbReference type="PANTHER" id="PTHR35902">
    <property type="entry name" value="S-LAYER DOMAIN-LIKE PROTEIN-RELATED"/>
    <property type="match status" value="1"/>
</dbReference>